<proteinExistence type="predicted"/>
<sequence>MKSQECQMFLFSCAQGEFKISLGCMICVLPVWLKPLVQDGNQHDSDVQDLALSLGDIMI</sequence>
<gene>
    <name evidence="1" type="ORF">QTP70_030289</name>
</gene>
<dbReference type="Proteomes" id="UP001274896">
    <property type="component" value="Unassembled WGS sequence"/>
</dbReference>
<protein>
    <submittedName>
        <fullName evidence="1">Uncharacterized protein</fullName>
    </submittedName>
</protein>
<name>A0AAE0Q159_9TELE</name>
<organism evidence="1 2">
    <name type="scientific">Hemibagrus guttatus</name>
    <dbReference type="NCBI Taxonomy" id="175788"/>
    <lineage>
        <taxon>Eukaryota</taxon>
        <taxon>Metazoa</taxon>
        <taxon>Chordata</taxon>
        <taxon>Craniata</taxon>
        <taxon>Vertebrata</taxon>
        <taxon>Euteleostomi</taxon>
        <taxon>Actinopterygii</taxon>
        <taxon>Neopterygii</taxon>
        <taxon>Teleostei</taxon>
        <taxon>Ostariophysi</taxon>
        <taxon>Siluriformes</taxon>
        <taxon>Bagridae</taxon>
        <taxon>Hemibagrus</taxon>
    </lineage>
</organism>
<reference evidence="1" key="1">
    <citation type="submission" date="2023-06" db="EMBL/GenBank/DDBJ databases">
        <title>Male Hemibagrus guttatus genome.</title>
        <authorList>
            <person name="Bian C."/>
        </authorList>
    </citation>
    <scope>NUCLEOTIDE SEQUENCE</scope>
    <source>
        <strain evidence="1">Male_cb2023</strain>
        <tissue evidence="1">Muscle</tissue>
    </source>
</reference>
<accession>A0AAE0Q159</accession>
<evidence type="ECO:0000313" key="1">
    <source>
        <dbReference type="EMBL" id="KAK3511088.1"/>
    </source>
</evidence>
<dbReference type="EMBL" id="JAUCMX010000025">
    <property type="protein sequence ID" value="KAK3511088.1"/>
    <property type="molecule type" value="Genomic_DNA"/>
</dbReference>
<keyword evidence="2" id="KW-1185">Reference proteome</keyword>
<evidence type="ECO:0000313" key="2">
    <source>
        <dbReference type="Proteomes" id="UP001274896"/>
    </source>
</evidence>
<dbReference type="AlphaFoldDB" id="A0AAE0Q159"/>
<comment type="caution">
    <text evidence="1">The sequence shown here is derived from an EMBL/GenBank/DDBJ whole genome shotgun (WGS) entry which is preliminary data.</text>
</comment>